<feature type="transmembrane region" description="Helical" evidence="6">
    <location>
        <begin position="884"/>
        <end position="904"/>
    </location>
</feature>
<gene>
    <name evidence="9" type="ORF">SCALIN_C14_0097</name>
</gene>
<feature type="domain" description="Cyclic nucleotide-binding" evidence="7">
    <location>
        <begin position="1"/>
        <end position="58"/>
    </location>
</feature>
<name>A0A286TYD6_9BACT</name>
<dbReference type="PROSITE" id="PS50042">
    <property type="entry name" value="CNMP_BINDING_3"/>
    <property type="match status" value="1"/>
</dbReference>
<feature type="transmembrane region" description="Helical" evidence="6">
    <location>
        <begin position="686"/>
        <end position="705"/>
    </location>
</feature>
<accession>A0A286TYD6</accession>
<dbReference type="InterPro" id="IPR017896">
    <property type="entry name" value="4Fe4S_Fe-S-bd"/>
</dbReference>
<dbReference type="Pfam" id="PF12801">
    <property type="entry name" value="Fer4_5"/>
    <property type="match status" value="2"/>
</dbReference>
<dbReference type="Gene3D" id="2.60.120.10">
    <property type="entry name" value="Jelly Rolls"/>
    <property type="match status" value="1"/>
</dbReference>
<dbReference type="InterPro" id="IPR002078">
    <property type="entry name" value="Sigma_54_int"/>
</dbReference>
<evidence type="ECO:0000256" key="6">
    <source>
        <dbReference type="SAM" id="Phobius"/>
    </source>
</evidence>
<keyword evidence="10" id="KW-1185">Reference proteome</keyword>
<dbReference type="Pfam" id="PF25601">
    <property type="entry name" value="AAA_lid_14"/>
    <property type="match status" value="1"/>
</dbReference>
<evidence type="ECO:0000313" key="9">
    <source>
        <dbReference type="EMBL" id="GAX60831.1"/>
    </source>
</evidence>
<keyword evidence="5" id="KW-0804">Transcription</keyword>
<protein>
    <submittedName>
        <fullName evidence="9">Transcriptional regulator</fullName>
    </submittedName>
</protein>
<dbReference type="GO" id="GO:0003677">
    <property type="term" value="F:DNA binding"/>
    <property type="evidence" value="ECO:0007669"/>
    <property type="project" value="UniProtKB-KW"/>
</dbReference>
<dbReference type="Pfam" id="PF00158">
    <property type="entry name" value="Sigma54_activat"/>
    <property type="match status" value="2"/>
</dbReference>
<dbReference type="GO" id="GO:0005524">
    <property type="term" value="F:ATP binding"/>
    <property type="evidence" value="ECO:0007669"/>
    <property type="project" value="UniProtKB-KW"/>
</dbReference>
<dbReference type="SUPFAM" id="SSF55781">
    <property type="entry name" value="GAF domain-like"/>
    <property type="match status" value="1"/>
</dbReference>
<feature type="transmembrane region" description="Helical" evidence="6">
    <location>
        <begin position="656"/>
        <end position="674"/>
    </location>
</feature>
<keyword evidence="6" id="KW-0812">Transmembrane</keyword>
<dbReference type="InterPro" id="IPR027417">
    <property type="entry name" value="P-loop_NTPase"/>
</dbReference>
<dbReference type="SMART" id="SM00065">
    <property type="entry name" value="GAF"/>
    <property type="match status" value="1"/>
</dbReference>
<comment type="caution">
    <text evidence="9">The sequence shown here is derived from an EMBL/GenBank/DDBJ whole genome shotgun (WGS) entry which is preliminary data.</text>
</comment>
<evidence type="ECO:0000256" key="2">
    <source>
        <dbReference type="ARBA" id="ARBA00022840"/>
    </source>
</evidence>
<evidence type="ECO:0000256" key="4">
    <source>
        <dbReference type="ARBA" id="ARBA00023125"/>
    </source>
</evidence>
<keyword evidence="6" id="KW-0472">Membrane</keyword>
<evidence type="ECO:0000259" key="8">
    <source>
        <dbReference type="PROSITE" id="PS50045"/>
    </source>
</evidence>
<feature type="transmembrane region" description="Helical" evidence="6">
    <location>
        <begin position="848"/>
        <end position="872"/>
    </location>
</feature>
<dbReference type="AlphaFoldDB" id="A0A286TYD6"/>
<proteinExistence type="predicted"/>
<keyword evidence="6" id="KW-1133">Transmembrane helix</keyword>
<feature type="transmembrane region" description="Helical" evidence="6">
    <location>
        <begin position="968"/>
        <end position="989"/>
    </location>
</feature>
<dbReference type="InterPro" id="IPR000595">
    <property type="entry name" value="cNMP-bd_dom"/>
</dbReference>
<organism evidence="9 10">
    <name type="scientific">Candidatus Scalindua japonica</name>
    <dbReference type="NCBI Taxonomy" id="1284222"/>
    <lineage>
        <taxon>Bacteria</taxon>
        <taxon>Pseudomonadati</taxon>
        <taxon>Planctomycetota</taxon>
        <taxon>Candidatus Brocadiia</taxon>
        <taxon>Candidatus Brocadiales</taxon>
        <taxon>Candidatus Scalinduaceae</taxon>
        <taxon>Candidatus Scalindua</taxon>
    </lineage>
</organism>
<reference evidence="9 10" key="1">
    <citation type="journal article" date="2017" name="Environ. Microbiol. Rep.">
        <title>Genetic diversity of marine anaerobic ammonium-oxidizing bacteria as revealed by genomic and proteomic analyses of 'Candidatus Scalindua japonica'.</title>
        <authorList>
            <person name="Oshiki M."/>
            <person name="Mizuto K."/>
            <person name="Kimura Z."/>
            <person name="Kindaichi T."/>
            <person name="Satoh H."/>
            <person name="Okabe S."/>
        </authorList>
    </citation>
    <scope>NUCLEOTIDE SEQUENCE [LARGE SCALE GENOMIC DNA]</scope>
    <source>
        <strain evidence="10">husup-a2</strain>
    </source>
</reference>
<dbReference type="Pfam" id="PF00027">
    <property type="entry name" value="cNMP_binding"/>
    <property type="match status" value="1"/>
</dbReference>
<dbReference type="InterPro" id="IPR018490">
    <property type="entry name" value="cNMP-bd_dom_sf"/>
</dbReference>
<dbReference type="InterPro" id="IPR014710">
    <property type="entry name" value="RmlC-like_jellyroll"/>
</dbReference>
<evidence type="ECO:0000256" key="1">
    <source>
        <dbReference type="ARBA" id="ARBA00022741"/>
    </source>
</evidence>
<feature type="transmembrane region" description="Helical" evidence="6">
    <location>
        <begin position="811"/>
        <end position="828"/>
    </location>
</feature>
<dbReference type="Gene3D" id="1.10.8.60">
    <property type="match status" value="1"/>
</dbReference>
<feature type="domain" description="Sigma-54 factor interaction" evidence="8">
    <location>
        <begin position="281"/>
        <end position="533"/>
    </location>
</feature>
<keyword evidence="1" id="KW-0547">Nucleotide-binding</keyword>
<feature type="transmembrane region" description="Helical" evidence="6">
    <location>
        <begin position="608"/>
        <end position="635"/>
    </location>
</feature>
<dbReference type="PROSITE" id="PS50045">
    <property type="entry name" value="SIGMA54_INTERACT_4"/>
    <property type="match status" value="1"/>
</dbReference>
<feature type="transmembrane region" description="Helical" evidence="6">
    <location>
        <begin position="577"/>
        <end position="596"/>
    </location>
</feature>
<dbReference type="Proteomes" id="UP000218542">
    <property type="component" value="Unassembled WGS sequence"/>
</dbReference>
<keyword evidence="2" id="KW-0067">ATP-binding</keyword>
<evidence type="ECO:0000259" key="7">
    <source>
        <dbReference type="PROSITE" id="PS50042"/>
    </source>
</evidence>
<dbReference type="InterPro" id="IPR058031">
    <property type="entry name" value="AAA_lid_NorR"/>
</dbReference>
<dbReference type="EMBL" id="BAOS01000014">
    <property type="protein sequence ID" value="GAX60831.1"/>
    <property type="molecule type" value="Genomic_DNA"/>
</dbReference>
<evidence type="ECO:0000313" key="10">
    <source>
        <dbReference type="Proteomes" id="UP000218542"/>
    </source>
</evidence>
<dbReference type="SUPFAM" id="SSF51206">
    <property type="entry name" value="cAMP-binding domain-like"/>
    <property type="match status" value="1"/>
</dbReference>
<sequence>MVDNSGEEITVAILNKGDCFGAIPFLTDESYLATRKAKEEVELFVLHDYDIQELILKNPVLSIHLSRIVSERIKSFFDFFEKEKIKIVEVIEGESEKERKLEIINRVTRLFHSSEDINRTLFFVVKAVNREMKADACSIYLVDPVSYELVLEAAVGFDEKVITNVRMRLDKGEGITGWVVEHGEPVALEDIHADPRVKFITEIHEDRFSSLLSVPLGDKKNVIGAINIQTVDRRKYTYDDIRGLTIMANHIALAISHARLKRRIQIVEGVSDRNVSDKSGFVGKGKYIDKINAFVDLMASGDGPVLIGGEDGTGNVPMSKIIHYKSKRYKGPFVEIDCRNIDSASWGEELFGYEKNTKVICSDGLTKNNLQNDFSPQKDIETGSLVTRLGFIELADSGTIFLNHVDRLNQANQIKLLNYLQEGKFNRVNGNDTIFSNARIISSVSQNIASYLEEGRFDKSLYKILNKNYYQLKALRDQKRSIPMLTKDFIENISRELHKDVKGIADNAMGRLMSYDWPGNVKELENVLRRAVILAKGDVITSEQIFFGIPMGEKKWSYDILSFDTVKSFLKSRLYPSGLQILSSIFLVITLLMLFLGHKNGLLNPVNILFWSAGIFGMYMITFVSGRFLCGICPFAATGDLIKRFICFNRQIPKIMVSYGRYFTIGLIISIFWFEGVTSIQHSSTLTAYLIVFILSGAIISGILFERRAWCRYLCPLGGLFGIYSLTSITSLKANRSVCLNQCETHDCYLGTQLTKGCPMYLHPYGLENGKDCVLCMNCYKNCSHGSIKVNFQVPGNDIGNMSNRSLSESLLCLSMLGILLVEYGSLLSIESQLFQSLSRLIGINQTILYTLIFISVSFLSSGSIVFLDYVSNGFSFDNVKARIIDFGYSAIPLALMGHLAFYWNKIKADFRKLMELTGIYQPVRVENEVLIAEKIEGISAIELLFIFAGFFGSVYIFYLLSKKTKHALTISTTTSYLSVFAVFAFTYICLL</sequence>
<evidence type="ECO:0000256" key="3">
    <source>
        <dbReference type="ARBA" id="ARBA00023015"/>
    </source>
</evidence>
<dbReference type="SUPFAM" id="SSF52540">
    <property type="entry name" value="P-loop containing nucleoside triphosphate hydrolases"/>
    <property type="match status" value="1"/>
</dbReference>
<evidence type="ECO:0000256" key="5">
    <source>
        <dbReference type="ARBA" id="ARBA00023163"/>
    </source>
</evidence>
<keyword evidence="4" id="KW-0238">DNA-binding</keyword>
<dbReference type="CDD" id="cd00038">
    <property type="entry name" value="CAP_ED"/>
    <property type="match status" value="1"/>
</dbReference>
<feature type="transmembrane region" description="Helical" evidence="6">
    <location>
        <begin position="939"/>
        <end position="961"/>
    </location>
</feature>
<dbReference type="Pfam" id="PF13185">
    <property type="entry name" value="GAF_2"/>
    <property type="match status" value="1"/>
</dbReference>
<dbReference type="InterPro" id="IPR003018">
    <property type="entry name" value="GAF"/>
</dbReference>
<dbReference type="Gene3D" id="3.30.450.40">
    <property type="match status" value="1"/>
</dbReference>
<keyword evidence="3" id="KW-0805">Transcription regulation</keyword>
<dbReference type="GO" id="GO:0006355">
    <property type="term" value="P:regulation of DNA-templated transcription"/>
    <property type="evidence" value="ECO:0007669"/>
    <property type="project" value="InterPro"/>
</dbReference>
<dbReference type="Gene3D" id="3.40.50.300">
    <property type="entry name" value="P-loop containing nucleotide triphosphate hydrolases"/>
    <property type="match status" value="1"/>
</dbReference>
<dbReference type="PANTHER" id="PTHR32071">
    <property type="entry name" value="TRANSCRIPTIONAL REGULATORY PROTEIN"/>
    <property type="match status" value="1"/>
</dbReference>
<dbReference type="InterPro" id="IPR029016">
    <property type="entry name" value="GAF-like_dom_sf"/>
</dbReference>